<dbReference type="eggNOG" id="COG0123">
    <property type="taxonomic scope" value="Bacteria"/>
</dbReference>
<dbReference type="InterPro" id="IPR037138">
    <property type="entry name" value="His_deacetylse_dom_sf"/>
</dbReference>
<feature type="domain" description="Histone deacetylase" evidence="2">
    <location>
        <begin position="20"/>
        <end position="309"/>
    </location>
</feature>
<keyword evidence="4" id="KW-1185">Reference proteome</keyword>
<dbReference type="PRINTS" id="PR01270">
    <property type="entry name" value="HDASUPER"/>
</dbReference>
<dbReference type="HOGENOM" id="CLU_007727_8_1_5"/>
<dbReference type="CDD" id="cd11599">
    <property type="entry name" value="HDAC_classII_2"/>
    <property type="match status" value="1"/>
</dbReference>
<organism evidence="3 4">
    <name type="scientific">Hyphomicrobium denitrificans (strain ATCC 51888 / DSM 1869 / NCIMB 11706 / TK 0415)</name>
    <dbReference type="NCBI Taxonomy" id="582899"/>
    <lineage>
        <taxon>Bacteria</taxon>
        <taxon>Pseudomonadati</taxon>
        <taxon>Pseudomonadota</taxon>
        <taxon>Alphaproteobacteria</taxon>
        <taxon>Hyphomicrobiales</taxon>
        <taxon>Hyphomicrobiaceae</taxon>
        <taxon>Hyphomicrobium</taxon>
    </lineage>
</organism>
<evidence type="ECO:0000313" key="3">
    <source>
        <dbReference type="EMBL" id="ADJ23780.1"/>
    </source>
</evidence>
<evidence type="ECO:0000259" key="2">
    <source>
        <dbReference type="Pfam" id="PF00850"/>
    </source>
</evidence>
<protein>
    <submittedName>
        <fullName evidence="3">Histone deacetylase superfamily</fullName>
    </submittedName>
</protein>
<proteinExistence type="inferred from homology"/>
<accession>D8JPP6</accession>
<dbReference type="Gene3D" id="3.40.800.20">
    <property type="entry name" value="Histone deacetylase domain"/>
    <property type="match status" value="1"/>
</dbReference>
<dbReference type="InterPro" id="IPR023696">
    <property type="entry name" value="Ureohydrolase_dom_sf"/>
</dbReference>
<dbReference type="EMBL" id="CP002083">
    <property type="protein sequence ID" value="ADJ23780.1"/>
    <property type="molecule type" value="Genomic_DNA"/>
</dbReference>
<dbReference type="GO" id="GO:0004407">
    <property type="term" value="F:histone deacetylase activity"/>
    <property type="evidence" value="ECO:0007669"/>
    <property type="project" value="TreeGrafter"/>
</dbReference>
<dbReference type="InterPro" id="IPR023801">
    <property type="entry name" value="His_deacetylse_dom"/>
</dbReference>
<comment type="similarity">
    <text evidence="1">Belongs to the histone deacetylase family.</text>
</comment>
<gene>
    <name evidence="3" type="ordered locus">Hden_1979</name>
</gene>
<reference evidence="4" key="1">
    <citation type="journal article" date="2011" name="J. Bacteriol.">
        <title>Genome sequences of eight morphologically diverse alphaproteobacteria.</title>
        <authorList>
            <consortium name="US DOE Joint Genome Institute"/>
            <person name="Brown P.J."/>
            <person name="Kysela D.T."/>
            <person name="Buechlein A."/>
            <person name="Hemmerich C."/>
            <person name="Brun Y.V."/>
        </authorList>
    </citation>
    <scope>NUCLEOTIDE SEQUENCE [LARGE SCALE GENOMIC DNA]</scope>
    <source>
        <strain evidence="4">ATCC 51888 / DSM 1869 / NCIB 11706 / TK 0415</strain>
    </source>
</reference>
<dbReference type="Pfam" id="PF00850">
    <property type="entry name" value="Hist_deacetyl"/>
    <property type="match status" value="1"/>
</dbReference>
<dbReference type="GO" id="GO:0040029">
    <property type="term" value="P:epigenetic regulation of gene expression"/>
    <property type="evidence" value="ECO:0007669"/>
    <property type="project" value="TreeGrafter"/>
</dbReference>
<dbReference type="Proteomes" id="UP000002033">
    <property type="component" value="Chromosome"/>
</dbReference>
<dbReference type="OrthoDB" id="9808367at2"/>
<dbReference type="SUPFAM" id="SSF52768">
    <property type="entry name" value="Arginase/deacetylase"/>
    <property type="match status" value="1"/>
</dbReference>
<evidence type="ECO:0000313" key="4">
    <source>
        <dbReference type="Proteomes" id="UP000002033"/>
    </source>
</evidence>
<dbReference type="RefSeq" id="WP_013215939.1">
    <property type="nucleotide sequence ID" value="NC_014313.1"/>
</dbReference>
<evidence type="ECO:0000256" key="1">
    <source>
        <dbReference type="ARBA" id="ARBA00005947"/>
    </source>
</evidence>
<dbReference type="STRING" id="582899.Hden_1979"/>
<dbReference type="PANTHER" id="PTHR10625:SF10">
    <property type="entry name" value="HISTONE DEACETYLASE HDAC1"/>
    <property type="match status" value="1"/>
</dbReference>
<dbReference type="InterPro" id="IPR000286">
    <property type="entry name" value="HDACs"/>
</dbReference>
<dbReference type="PANTHER" id="PTHR10625">
    <property type="entry name" value="HISTONE DEACETYLASE HDAC1-RELATED"/>
    <property type="match status" value="1"/>
</dbReference>
<dbReference type="KEGG" id="hdn:Hden_1979"/>
<dbReference type="AlphaFoldDB" id="D8JPP6"/>
<name>D8JPP6_HYPDA</name>
<sequence>MTTILITHPAFLNHDTGEGHPERPDRMRAIDKFLSDASFAKLDRRLAPLRDDDLDFVALAHRQDYVQGLKRFAETVKEGQHHIDGDTVVSPGSWEAARRAVGAGLDAVDHVVSGAAANAFCQVRPPGHHAESNLAMGFCLFNNIAVAAHYARAKHGVERVAVVDFDVHHGNGTQEIFWSNKNLFYGSTHQMPLFPGTGALQETGAGNIFNAPLRAGDGRYHFEEAFRDRILAPLHNFAPDLIMISAGFDAHQRDPLGGLELVEEDFRWATEAVAELARRHANGRLVSILEGGYDLRGLAQSVAVHVSALMQAGS</sequence>